<dbReference type="OrthoDB" id="9997102at2759"/>
<dbReference type="GeneID" id="70182287"/>
<organism evidence="4 5">
    <name type="scientific">Microdochium trichocladiopsis</name>
    <dbReference type="NCBI Taxonomy" id="1682393"/>
    <lineage>
        <taxon>Eukaryota</taxon>
        <taxon>Fungi</taxon>
        <taxon>Dikarya</taxon>
        <taxon>Ascomycota</taxon>
        <taxon>Pezizomycotina</taxon>
        <taxon>Sordariomycetes</taxon>
        <taxon>Xylariomycetidae</taxon>
        <taxon>Xylariales</taxon>
        <taxon>Microdochiaceae</taxon>
        <taxon>Microdochium</taxon>
    </lineage>
</organism>
<gene>
    <name evidence="4" type="ORF">B0I36DRAFT_314284</name>
</gene>
<dbReference type="EMBL" id="JAGTJQ010000002">
    <property type="protein sequence ID" value="KAH7037538.1"/>
    <property type="molecule type" value="Genomic_DNA"/>
</dbReference>
<dbReference type="GO" id="GO:0005634">
    <property type="term" value="C:nucleus"/>
    <property type="evidence" value="ECO:0007669"/>
    <property type="project" value="TreeGrafter"/>
</dbReference>
<evidence type="ECO:0000256" key="2">
    <source>
        <dbReference type="ARBA" id="ARBA00022857"/>
    </source>
</evidence>
<dbReference type="Proteomes" id="UP000756346">
    <property type="component" value="Unassembled WGS sequence"/>
</dbReference>
<dbReference type="InterPro" id="IPR036291">
    <property type="entry name" value="NAD(P)-bd_dom_sf"/>
</dbReference>
<dbReference type="InterPro" id="IPR051164">
    <property type="entry name" value="NmrA-like_oxidored"/>
</dbReference>
<protein>
    <recommendedName>
        <fullName evidence="3">NmrA-like domain-containing protein</fullName>
    </recommendedName>
</protein>
<dbReference type="Gene3D" id="3.40.50.720">
    <property type="entry name" value="NAD(P)-binding Rossmann-like Domain"/>
    <property type="match status" value="1"/>
</dbReference>
<feature type="domain" description="NmrA-like" evidence="3">
    <location>
        <begin position="1"/>
        <end position="288"/>
    </location>
</feature>
<dbReference type="Pfam" id="PF05368">
    <property type="entry name" value="NmrA"/>
    <property type="match status" value="1"/>
</dbReference>
<comment type="similarity">
    <text evidence="1">Belongs to the NmrA-type oxidoreductase family.</text>
</comment>
<proteinExistence type="inferred from homology"/>
<dbReference type="PANTHER" id="PTHR42748">
    <property type="entry name" value="NITROGEN METABOLITE REPRESSION PROTEIN NMRA FAMILY MEMBER"/>
    <property type="match status" value="1"/>
</dbReference>
<reference evidence="4" key="1">
    <citation type="journal article" date="2021" name="Nat. Commun.">
        <title>Genetic determinants of endophytism in the Arabidopsis root mycobiome.</title>
        <authorList>
            <person name="Mesny F."/>
            <person name="Miyauchi S."/>
            <person name="Thiergart T."/>
            <person name="Pickel B."/>
            <person name="Atanasova L."/>
            <person name="Karlsson M."/>
            <person name="Huettel B."/>
            <person name="Barry K.W."/>
            <person name="Haridas S."/>
            <person name="Chen C."/>
            <person name="Bauer D."/>
            <person name="Andreopoulos W."/>
            <person name="Pangilinan J."/>
            <person name="LaButti K."/>
            <person name="Riley R."/>
            <person name="Lipzen A."/>
            <person name="Clum A."/>
            <person name="Drula E."/>
            <person name="Henrissat B."/>
            <person name="Kohler A."/>
            <person name="Grigoriev I.V."/>
            <person name="Martin F.M."/>
            <person name="Hacquard S."/>
        </authorList>
    </citation>
    <scope>NUCLEOTIDE SEQUENCE</scope>
    <source>
        <strain evidence="4">MPI-CAGE-CH-0230</strain>
    </source>
</reference>
<dbReference type="InterPro" id="IPR008030">
    <property type="entry name" value="NmrA-like"/>
</dbReference>
<keyword evidence="5" id="KW-1185">Reference proteome</keyword>
<keyword evidence="2" id="KW-0521">NADP</keyword>
<evidence type="ECO:0000256" key="1">
    <source>
        <dbReference type="ARBA" id="ARBA00006328"/>
    </source>
</evidence>
<evidence type="ECO:0000259" key="3">
    <source>
        <dbReference type="Pfam" id="PF05368"/>
    </source>
</evidence>
<dbReference type="PANTHER" id="PTHR42748:SF7">
    <property type="entry name" value="NMRA LIKE REDOX SENSOR 1-RELATED"/>
    <property type="match status" value="1"/>
</dbReference>
<comment type="caution">
    <text evidence="4">The sequence shown here is derived from an EMBL/GenBank/DDBJ whole genome shotgun (WGS) entry which is preliminary data.</text>
</comment>
<name>A0A9P8YGJ2_9PEZI</name>
<dbReference type="RefSeq" id="XP_046016659.1">
    <property type="nucleotide sequence ID" value="XM_046152741.1"/>
</dbReference>
<accession>A0A9P8YGJ2</accession>
<sequence>MSKAILIVGATGKQGGATLHALAASADPSTQLLAVTRDASSASAQKLVARYPKQVVLVQGNLDDTEALFAAAKKATSAPIWGVFSVQLPTFNKAGAETEERQGKSLVDSSLRHGVSHFVYSSVDRHGPELSPKNPTSVPHFVTKHNIEQHLIAATSTSTTTNDNNNKMTWTILRPVAFYENLGGFQGKVFATAWRDVVRSRPLQIISTEDIGKVAAKALLPQNQARLAGRAISLVGDELTFAQFNKTFVDKTGHPAPTTFGFLARFVLWMVSELGVMYSWFDREGYGASVRETREVLPETKDFATWLEDQKARKLL</sequence>
<dbReference type="Gene3D" id="3.90.25.10">
    <property type="entry name" value="UDP-galactose 4-epimerase, domain 1"/>
    <property type="match status" value="1"/>
</dbReference>
<evidence type="ECO:0000313" key="4">
    <source>
        <dbReference type="EMBL" id="KAH7037538.1"/>
    </source>
</evidence>
<dbReference type="AlphaFoldDB" id="A0A9P8YGJ2"/>
<dbReference type="SUPFAM" id="SSF51735">
    <property type="entry name" value="NAD(P)-binding Rossmann-fold domains"/>
    <property type="match status" value="1"/>
</dbReference>
<evidence type="ECO:0000313" key="5">
    <source>
        <dbReference type="Proteomes" id="UP000756346"/>
    </source>
</evidence>